<evidence type="ECO:0000256" key="10">
    <source>
        <dbReference type="ARBA" id="ARBA00049929"/>
    </source>
</evidence>
<accession>A0A6P7YAJ9</accession>
<dbReference type="GO" id="GO:0004830">
    <property type="term" value="F:tryptophan-tRNA ligase activity"/>
    <property type="evidence" value="ECO:0007669"/>
    <property type="project" value="UniProtKB-EC"/>
</dbReference>
<evidence type="ECO:0000256" key="5">
    <source>
        <dbReference type="ARBA" id="ARBA00022741"/>
    </source>
</evidence>
<protein>
    <recommendedName>
        <fullName evidence="12">Tryptophan--tRNA ligase, mitochondrial</fullName>
        <ecNumber evidence="3">6.1.1.2</ecNumber>
    </recommendedName>
    <alternativeName>
        <fullName evidence="13">(Mt)TrpRS</fullName>
    </alternativeName>
    <alternativeName>
        <fullName evidence="9">Tryptophanyl-tRNA synthetase</fullName>
    </alternativeName>
</protein>
<dbReference type="GO" id="GO:0005524">
    <property type="term" value="F:ATP binding"/>
    <property type="evidence" value="ECO:0007669"/>
    <property type="project" value="UniProtKB-KW"/>
</dbReference>
<keyword evidence="7 14" id="KW-0648">Protein biosynthesis</keyword>
<dbReference type="FunCoup" id="A0A6P7YAJ9">
    <property type="interactions" value="1506"/>
</dbReference>
<dbReference type="GeneID" id="115470661"/>
<evidence type="ECO:0000256" key="14">
    <source>
        <dbReference type="RuleBase" id="RU363036"/>
    </source>
</evidence>
<dbReference type="InParanoid" id="A0A6P7YAJ9"/>
<evidence type="ECO:0000256" key="8">
    <source>
        <dbReference type="ARBA" id="ARBA00023146"/>
    </source>
</evidence>
<evidence type="ECO:0000256" key="3">
    <source>
        <dbReference type="ARBA" id="ARBA00013161"/>
    </source>
</evidence>
<evidence type="ECO:0000256" key="11">
    <source>
        <dbReference type="ARBA" id="ARBA00059972"/>
    </source>
</evidence>
<name>A0A6P7YAJ9_9AMPH</name>
<dbReference type="InterPro" id="IPR002305">
    <property type="entry name" value="aa-tRNA-synth_Ic"/>
</dbReference>
<dbReference type="KEGG" id="muo:115470661"/>
<evidence type="ECO:0000256" key="7">
    <source>
        <dbReference type="ARBA" id="ARBA00022917"/>
    </source>
</evidence>
<comment type="similarity">
    <text evidence="2 14">Belongs to the class-I aminoacyl-tRNA synthetase family.</text>
</comment>
<dbReference type="CDD" id="cd00806">
    <property type="entry name" value="TrpRS_core"/>
    <property type="match status" value="1"/>
</dbReference>
<dbReference type="PRINTS" id="PR01039">
    <property type="entry name" value="TRNASYNTHTRP"/>
</dbReference>
<comment type="function">
    <text evidence="11">Catalyzes the attachment of tryptophan to tRNA(Trp) in a two-step reaction: tryptophan is first activated by ATP to form Trp-AMP and then transferred to the acceptor end of tRNA(Trp).</text>
</comment>
<evidence type="ECO:0000256" key="6">
    <source>
        <dbReference type="ARBA" id="ARBA00022840"/>
    </source>
</evidence>
<dbReference type="Pfam" id="PF00579">
    <property type="entry name" value="tRNA-synt_1b"/>
    <property type="match status" value="1"/>
</dbReference>
<evidence type="ECO:0000256" key="9">
    <source>
        <dbReference type="ARBA" id="ARBA00030268"/>
    </source>
</evidence>
<keyword evidence="8 14" id="KW-0030">Aminoacyl-tRNA synthetase</keyword>
<dbReference type="PANTHER" id="PTHR43766:SF1">
    <property type="entry name" value="TRYPTOPHAN--TRNA LIGASE, MITOCHONDRIAL"/>
    <property type="match status" value="1"/>
</dbReference>
<dbReference type="GO" id="GO:0070183">
    <property type="term" value="P:mitochondrial tryptophanyl-tRNA aminoacylation"/>
    <property type="evidence" value="ECO:0007669"/>
    <property type="project" value="TreeGrafter"/>
</dbReference>
<dbReference type="OrthoDB" id="15808at2759"/>
<dbReference type="InterPro" id="IPR050203">
    <property type="entry name" value="Trp-tRNA_synthetase"/>
</dbReference>
<dbReference type="InterPro" id="IPR024109">
    <property type="entry name" value="Trp-tRNA-ligase_bac-type"/>
</dbReference>
<dbReference type="Gene3D" id="3.40.50.620">
    <property type="entry name" value="HUPs"/>
    <property type="match status" value="1"/>
</dbReference>
<dbReference type="GO" id="GO:0005759">
    <property type="term" value="C:mitochondrial matrix"/>
    <property type="evidence" value="ECO:0007669"/>
    <property type="project" value="UniProtKB-SubCell"/>
</dbReference>
<dbReference type="Proteomes" id="UP000515156">
    <property type="component" value="Chromosome 5"/>
</dbReference>
<dbReference type="InterPro" id="IPR001412">
    <property type="entry name" value="aa-tRNA-synth_I_CS"/>
</dbReference>
<evidence type="ECO:0000256" key="1">
    <source>
        <dbReference type="ARBA" id="ARBA00004305"/>
    </source>
</evidence>
<dbReference type="InterPro" id="IPR002306">
    <property type="entry name" value="Trp-tRNA-ligase"/>
</dbReference>
<reference evidence="16" key="1">
    <citation type="submission" date="2025-08" db="UniProtKB">
        <authorList>
            <consortium name="RefSeq"/>
        </authorList>
    </citation>
    <scope>IDENTIFICATION</scope>
</reference>
<dbReference type="HAMAP" id="MF_00140_B">
    <property type="entry name" value="Trp_tRNA_synth_B"/>
    <property type="match status" value="1"/>
</dbReference>
<sequence length="366" mass="40631">MVSRGSKMALHRASGVGCRLGKSYVRVLCTGSVQPVKEDKPRVFSGIQPTGVPHLGNYLGAIESWVQLQDEYSSALYSIVDLHSITVPQDPAILRQSILHMTACLLACGLNPEKAIIFQQSQVNEHTELGWILGCLISFSHLRQLHHWKVKIQTQKNEGSVGLLTYPVLQCADILLYKSTHVPVGEDQVQHLELTQDTARRFNKKYGEFFPVPKALLGTSKKIKSLRDPSVKMSKSDPDKLATVNITDSPEEIVQKFRKAVTDFTSEVTYDPDHRPGVSNMVAIHSAVTGLDVDEIVHQSIDLDTAHYKLVVAEAVIQKLAPVRSEIEKLKADHGYLTNVLTSGTEKAKELCIPIFQEIRRLVGLI</sequence>
<comment type="subcellular location">
    <subcellularLocation>
        <location evidence="1">Mitochondrion matrix</location>
    </subcellularLocation>
</comment>
<dbReference type="CTD" id="10352"/>
<dbReference type="PANTHER" id="PTHR43766">
    <property type="entry name" value="TRYPTOPHAN--TRNA LIGASE, MITOCHONDRIAL"/>
    <property type="match status" value="1"/>
</dbReference>
<dbReference type="InterPro" id="IPR014729">
    <property type="entry name" value="Rossmann-like_a/b/a_fold"/>
</dbReference>
<keyword evidence="6 14" id="KW-0067">ATP-binding</keyword>
<comment type="catalytic activity">
    <reaction evidence="10">
        <text>tRNA(Trp) + L-tryptophan + ATP = L-tryptophyl-tRNA(Trp) + AMP + diphosphate + H(+)</text>
        <dbReference type="Rhea" id="RHEA:24080"/>
        <dbReference type="Rhea" id="RHEA-COMP:9671"/>
        <dbReference type="Rhea" id="RHEA-COMP:9705"/>
        <dbReference type="ChEBI" id="CHEBI:15378"/>
        <dbReference type="ChEBI" id="CHEBI:30616"/>
        <dbReference type="ChEBI" id="CHEBI:33019"/>
        <dbReference type="ChEBI" id="CHEBI:57912"/>
        <dbReference type="ChEBI" id="CHEBI:78442"/>
        <dbReference type="ChEBI" id="CHEBI:78535"/>
        <dbReference type="ChEBI" id="CHEBI:456215"/>
        <dbReference type="EC" id="6.1.1.2"/>
    </reaction>
</comment>
<dbReference type="EC" id="6.1.1.2" evidence="3"/>
<dbReference type="FunFam" id="3.40.50.620:FF:000082">
    <property type="entry name" value="MSW1p Mitochondrial tryptophanyl-tRNA synthetase"/>
    <property type="match status" value="1"/>
</dbReference>
<evidence type="ECO:0000256" key="12">
    <source>
        <dbReference type="ARBA" id="ARBA00069760"/>
    </source>
</evidence>
<organism evidence="15 16">
    <name type="scientific">Microcaecilia unicolor</name>
    <dbReference type="NCBI Taxonomy" id="1415580"/>
    <lineage>
        <taxon>Eukaryota</taxon>
        <taxon>Metazoa</taxon>
        <taxon>Chordata</taxon>
        <taxon>Craniata</taxon>
        <taxon>Vertebrata</taxon>
        <taxon>Euteleostomi</taxon>
        <taxon>Amphibia</taxon>
        <taxon>Gymnophiona</taxon>
        <taxon>Siphonopidae</taxon>
        <taxon>Microcaecilia</taxon>
    </lineage>
</organism>
<dbReference type="PROSITE" id="PS00178">
    <property type="entry name" value="AA_TRNA_LIGASE_I"/>
    <property type="match status" value="1"/>
</dbReference>
<dbReference type="NCBIfam" id="TIGR00233">
    <property type="entry name" value="trpS"/>
    <property type="match status" value="1"/>
</dbReference>
<dbReference type="AlphaFoldDB" id="A0A6P7YAJ9"/>
<evidence type="ECO:0000256" key="2">
    <source>
        <dbReference type="ARBA" id="ARBA00005594"/>
    </source>
</evidence>
<evidence type="ECO:0000313" key="15">
    <source>
        <dbReference type="Proteomes" id="UP000515156"/>
    </source>
</evidence>
<evidence type="ECO:0000313" key="16">
    <source>
        <dbReference type="RefSeq" id="XP_030059874.1"/>
    </source>
</evidence>
<evidence type="ECO:0000256" key="4">
    <source>
        <dbReference type="ARBA" id="ARBA00022598"/>
    </source>
</evidence>
<keyword evidence="15" id="KW-1185">Reference proteome</keyword>
<keyword evidence="5 14" id="KW-0547">Nucleotide-binding</keyword>
<dbReference type="SUPFAM" id="SSF52374">
    <property type="entry name" value="Nucleotidylyl transferase"/>
    <property type="match status" value="1"/>
</dbReference>
<dbReference type="Gene3D" id="1.10.240.10">
    <property type="entry name" value="Tyrosyl-Transfer RNA Synthetase"/>
    <property type="match status" value="1"/>
</dbReference>
<gene>
    <name evidence="16" type="primary">WARS2</name>
</gene>
<proteinExistence type="inferred from homology"/>
<dbReference type="FunFam" id="1.10.240.10:FF:000002">
    <property type="entry name" value="Tryptophan--tRNA ligase"/>
    <property type="match status" value="1"/>
</dbReference>
<keyword evidence="4 14" id="KW-0436">Ligase</keyword>
<dbReference type="RefSeq" id="XP_030059874.1">
    <property type="nucleotide sequence ID" value="XM_030204014.1"/>
</dbReference>
<evidence type="ECO:0000256" key="13">
    <source>
        <dbReference type="ARBA" id="ARBA00080951"/>
    </source>
</evidence>